<proteinExistence type="predicted"/>
<protein>
    <submittedName>
        <fullName evidence="4">Uncharacterized protein</fullName>
    </submittedName>
</protein>
<gene>
    <name evidence="4" type="ORF">MF626_07455</name>
</gene>
<organism evidence="4">
    <name type="scientific">Paenibacillus polymyxa</name>
    <name type="common">Bacillus polymyxa</name>
    <dbReference type="NCBI Taxonomy" id="1406"/>
    <lineage>
        <taxon>Bacteria</taxon>
        <taxon>Bacillati</taxon>
        <taxon>Bacillota</taxon>
        <taxon>Bacilli</taxon>
        <taxon>Bacillales</taxon>
        <taxon>Paenibacillaceae</taxon>
        <taxon>Paenibacillus</taxon>
    </lineage>
</organism>
<dbReference type="InterPro" id="IPR046278">
    <property type="entry name" value="DUF6311"/>
</dbReference>
<dbReference type="Pfam" id="PF19830">
    <property type="entry name" value="DUF6311"/>
    <property type="match status" value="1"/>
</dbReference>
<sequence>MMWGFYSIVTGRSAIHFKGNTCLLVASIILSLIALSNIITFGDRVLFEIPIPELLLKICNVVRASGRFFWPVYYMIIILSLTIVIKSTKTKGAMVLLIVALSVQFTDLSGKFTEFHEMYASEAKWDNPLKSEIWEKIDGGKYRNIVFVPAVANKESVAFSMLASKKGMTINAVYTARDDYAKREQYNNELTNSFKNGVWDTKGIYIVDNSLLISTIENKKANDLFLSVDGFNLLIPNGVLDKNFKDFDLKPFNFHYTYGHKINFGSSGDSHVIKGYGWGESEEKNTWTFGKEASLYFVLDKPKKDLMLSIRMSPLTGGSLKEQHITLIANNHKIKELSITSTSDYQFLIPKDIVNNKLKIILNLPNAATPKELGINGDTRVLALSVESLSLD</sequence>
<dbReference type="InterPro" id="IPR058671">
    <property type="entry name" value="DUF6311_C"/>
</dbReference>
<dbReference type="EMBL" id="CP097770">
    <property type="protein sequence ID" value="UZP76338.1"/>
    <property type="molecule type" value="Genomic_DNA"/>
</dbReference>
<name>A0AAE9PVL6_PAEPO</name>
<feature type="transmembrane region" description="Helical" evidence="1">
    <location>
        <begin position="21"/>
        <end position="42"/>
    </location>
</feature>
<dbReference type="AlphaFoldDB" id="A0AAE9PVL6"/>
<accession>A0AAE9PVL6</accession>
<evidence type="ECO:0000259" key="3">
    <source>
        <dbReference type="Pfam" id="PF25853"/>
    </source>
</evidence>
<evidence type="ECO:0000256" key="1">
    <source>
        <dbReference type="SAM" id="Phobius"/>
    </source>
</evidence>
<reference evidence="4" key="1">
    <citation type="submission" date="2022-11" db="EMBL/GenBank/DDBJ databases">
        <authorList>
            <person name="Vasilchenko N.G."/>
            <person name="Prazdnova E.V."/>
            <person name="Gorovtsov A.V."/>
            <person name="Chistyakov V.A."/>
            <person name="Pak M.L."/>
        </authorList>
    </citation>
    <scope>NUCLEOTIDE SEQUENCE</scope>
    <source>
        <strain evidence="4">R 4.5</strain>
    </source>
</reference>
<keyword evidence="1" id="KW-0812">Transmembrane</keyword>
<keyword evidence="1" id="KW-1133">Transmembrane helix</keyword>
<feature type="transmembrane region" description="Helical" evidence="1">
    <location>
        <begin position="68"/>
        <end position="85"/>
    </location>
</feature>
<feature type="domain" description="DUF6311" evidence="2">
    <location>
        <begin position="17"/>
        <end position="109"/>
    </location>
</feature>
<feature type="domain" description="DUF6311" evidence="3">
    <location>
        <begin position="134"/>
        <end position="235"/>
    </location>
</feature>
<evidence type="ECO:0000259" key="2">
    <source>
        <dbReference type="Pfam" id="PF19830"/>
    </source>
</evidence>
<evidence type="ECO:0000313" key="4">
    <source>
        <dbReference type="EMBL" id="UZP76338.1"/>
    </source>
</evidence>
<dbReference type="Pfam" id="PF25853">
    <property type="entry name" value="DUF6311_C"/>
    <property type="match status" value="1"/>
</dbReference>
<keyword evidence="1" id="KW-0472">Membrane</keyword>